<sequence length="173" mass="18732">MARNGTGGDAGRFATGGAVRARASAGFTIKTTPSQKDITMRYVFVYGTLRAGEINDIGRAAARHGITPPQLLGPGVLKGRLYDFGAYPGMVAADGDDVVQGDIYAIDERLVPVLDEIEEVYPGVEGLFVARQTHVELAGRHYDCLYYPVDERSVANRPRIASGDWVGYRLARI</sequence>
<dbReference type="EMBL" id="CP002580">
    <property type="protein sequence ID" value="AJK46991.1"/>
    <property type="molecule type" value="Genomic_DNA"/>
</dbReference>
<dbReference type="KEGG" id="bgp:BGL_1c24930"/>
<reference evidence="2 3" key="2">
    <citation type="journal article" date="2016" name="Appl. Microbiol. Biotechnol.">
        <title>Mutations improving production and secretion of extracellular lipase by Burkholderia glumae PG1.</title>
        <authorList>
            <person name="Knapp A."/>
            <person name="Voget S."/>
            <person name="Gao R."/>
            <person name="Zaburannyi N."/>
            <person name="Krysciak D."/>
            <person name="Breuer M."/>
            <person name="Hauer B."/>
            <person name="Streit W.R."/>
            <person name="Muller R."/>
            <person name="Daniel R."/>
            <person name="Jaeger K.E."/>
        </authorList>
    </citation>
    <scope>NUCLEOTIDE SEQUENCE [LARGE SCALE GENOMIC DNA]</scope>
    <source>
        <strain evidence="2 3">PG1</strain>
    </source>
</reference>
<protein>
    <recommendedName>
        <fullName evidence="1">Gamma-glutamylcyclotransferase AIG2-like domain-containing protein</fullName>
    </recommendedName>
</protein>
<dbReference type="AlphaFoldDB" id="A0A0B6S430"/>
<feature type="domain" description="Gamma-glutamylcyclotransferase AIG2-like" evidence="1">
    <location>
        <begin position="43"/>
        <end position="166"/>
    </location>
</feature>
<accession>A0A0B6S430</accession>
<dbReference type="InterPro" id="IPR009288">
    <property type="entry name" value="AIG2-like_dom"/>
</dbReference>
<evidence type="ECO:0000313" key="2">
    <source>
        <dbReference type="EMBL" id="AJK46991.1"/>
    </source>
</evidence>
<dbReference type="HOGENOM" id="CLU_083466_3_0_4"/>
<dbReference type="Gene3D" id="3.10.490.10">
    <property type="entry name" value="Gamma-glutamyl cyclotransferase-like"/>
    <property type="match status" value="1"/>
</dbReference>
<reference evidence="3" key="1">
    <citation type="submission" date="2011-03" db="EMBL/GenBank/DDBJ databases">
        <authorList>
            <person name="Voget S."/>
            <person name="Streit W.R."/>
            <person name="Jaeger K.E."/>
            <person name="Daniel R."/>
        </authorList>
    </citation>
    <scope>NUCLEOTIDE SEQUENCE [LARGE SCALE GENOMIC DNA]</scope>
    <source>
        <strain evidence="3">PG1</strain>
    </source>
</reference>
<dbReference type="CDD" id="cd06661">
    <property type="entry name" value="GGCT_like"/>
    <property type="match status" value="1"/>
</dbReference>
<dbReference type="Proteomes" id="UP000031838">
    <property type="component" value="Chromosome 1"/>
</dbReference>
<proteinExistence type="predicted"/>
<name>A0A0B6S430_BURPL</name>
<keyword evidence="3" id="KW-1185">Reference proteome</keyword>
<dbReference type="SUPFAM" id="SSF110857">
    <property type="entry name" value="Gamma-glutamyl cyclotransferase-like"/>
    <property type="match status" value="1"/>
</dbReference>
<dbReference type="InterPro" id="IPR013024">
    <property type="entry name" value="GGCT-like"/>
</dbReference>
<evidence type="ECO:0000313" key="3">
    <source>
        <dbReference type="Proteomes" id="UP000031838"/>
    </source>
</evidence>
<organism evidence="2 3">
    <name type="scientific">Burkholderia plantarii</name>
    <dbReference type="NCBI Taxonomy" id="41899"/>
    <lineage>
        <taxon>Bacteria</taxon>
        <taxon>Pseudomonadati</taxon>
        <taxon>Pseudomonadota</taxon>
        <taxon>Betaproteobacteria</taxon>
        <taxon>Burkholderiales</taxon>
        <taxon>Burkholderiaceae</taxon>
        <taxon>Burkholderia</taxon>
    </lineage>
</organism>
<gene>
    <name evidence="2" type="ORF">BGL_1c24930</name>
</gene>
<evidence type="ECO:0000259" key="1">
    <source>
        <dbReference type="Pfam" id="PF06094"/>
    </source>
</evidence>
<dbReference type="Pfam" id="PF06094">
    <property type="entry name" value="GGACT"/>
    <property type="match status" value="1"/>
</dbReference>
<dbReference type="InterPro" id="IPR036568">
    <property type="entry name" value="GGCT-like_sf"/>
</dbReference>